<dbReference type="GO" id="GO:0006672">
    <property type="term" value="P:ceramide metabolic process"/>
    <property type="evidence" value="ECO:0007669"/>
    <property type="project" value="InterPro"/>
</dbReference>
<dbReference type="PATRIC" id="fig|576611.7.peg.883"/>
<keyword evidence="6" id="KW-0106">Calcium</keyword>
<evidence type="ECO:0000256" key="7">
    <source>
        <dbReference type="PIRSR" id="PIRSR608901-2"/>
    </source>
</evidence>
<dbReference type="Proteomes" id="UP000061135">
    <property type="component" value="Chromosome"/>
</dbReference>
<dbReference type="GO" id="GO:0016020">
    <property type="term" value="C:membrane"/>
    <property type="evidence" value="ECO:0007669"/>
    <property type="project" value="UniProtKB-SubCell"/>
</dbReference>
<name>A0A0E3ZLK7_9BURK</name>
<feature type="binding site" evidence="7">
    <location>
        <position position="65"/>
    </location>
    <ligand>
        <name>Zn(2+)</name>
        <dbReference type="ChEBI" id="CHEBI:29105"/>
        <note>catalytic</note>
    </ligand>
</feature>
<dbReference type="Pfam" id="PF05875">
    <property type="entry name" value="Ceramidase"/>
    <property type="match status" value="1"/>
</dbReference>
<dbReference type="STRING" id="1835254.CL55_00008690"/>
<feature type="transmembrane region" description="Helical" evidence="8">
    <location>
        <begin position="24"/>
        <end position="42"/>
    </location>
</feature>
<accession>A0A0E3ZLK7</accession>
<dbReference type="HOGENOM" id="CLU_068425_0_0_4"/>
<keyword evidence="2 8" id="KW-0812">Transmembrane</keyword>
<evidence type="ECO:0000313" key="9">
    <source>
        <dbReference type="EMBL" id="AKD25202.1"/>
    </source>
</evidence>
<feature type="binding site" evidence="7">
    <location>
        <position position="189"/>
    </location>
    <ligand>
        <name>Zn(2+)</name>
        <dbReference type="ChEBI" id="CHEBI:29105"/>
        <note>catalytic</note>
    </ligand>
</feature>
<proteinExistence type="predicted"/>
<feature type="binding site" evidence="6">
    <location>
        <position position="22"/>
    </location>
    <ligand>
        <name>Ca(2+)</name>
        <dbReference type="ChEBI" id="CHEBI:29108"/>
    </ligand>
</feature>
<dbReference type="RefSeq" id="WP_046330038.1">
    <property type="nucleotide sequence ID" value="NZ_CP007501.1"/>
</dbReference>
<reference evidence="9 10" key="1">
    <citation type="submission" date="2014-03" db="EMBL/GenBank/DDBJ databases">
        <title>Genome of Polynucleobacter strain MWH-MoK4.</title>
        <authorList>
            <person name="Hahn M.W."/>
        </authorList>
    </citation>
    <scope>NUCLEOTIDE SEQUENCE [LARGE SCALE GENOMIC DNA]</scope>
    <source>
        <strain evidence="9 10">MWH-MoK4</strain>
    </source>
</reference>
<evidence type="ECO:0000256" key="5">
    <source>
        <dbReference type="ARBA" id="ARBA00023136"/>
    </source>
</evidence>
<evidence type="ECO:0000256" key="3">
    <source>
        <dbReference type="ARBA" id="ARBA00022801"/>
    </source>
</evidence>
<dbReference type="GO" id="GO:0016811">
    <property type="term" value="F:hydrolase activity, acting on carbon-nitrogen (but not peptide) bonds, in linear amides"/>
    <property type="evidence" value="ECO:0007669"/>
    <property type="project" value="InterPro"/>
</dbReference>
<dbReference type="OrthoDB" id="277121at2"/>
<comment type="cofactor">
    <cofactor evidence="7">
        <name>Zn(2+)</name>
        <dbReference type="ChEBI" id="CHEBI:29105"/>
    </cofactor>
</comment>
<evidence type="ECO:0000313" key="10">
    <source>
        <dbReference type="Proteomes" id="UP000061135"/>
    </source>
</evidence>
<keyword evidence="6" id="KW-0479">Metal-binding</keyword>
<evidence type="ECO:0000256" key="2">
    <source>
        <dbReference type="ARBA" id="ARBA00022692"/>
    </source>
</evidence>
<feature type="transmembrane region" description="Helical" evidence="8">
    <location>
        <begin position="160"/>
        <end position="177"/>
    </location>
</feature>
<feature type="transmembrane region" description="Helical" evidence="8">
    <location>
        <begin position="189"/>
        <end position="209"/>
    </location>
</feature>
<sequence>MNTWFNSVDIYCERLDASFLAEPINAISNLSFIVAGFFLWRLRSSRSKLMAILIILIGLGSFSFHTFANRLTGLLDVLAIALYLVAFAFMIPKQWSRNSILIQLGSVLLLILSIVLAQLLISHLKPALPWLPPGVYLGAWLALIIFTLVTQYSNPSAARFLWMAVIVFPASLLSRQIDMPLCDSIGGSHWLWHLFNGLTLYLTSYGLCLKRSRFQ</sequence>
<evidence type="ECO:0000256" key="8">
    <source>
        <dbReference type="SAM" id="Phobius"/>
    </source>
</evidence>
<keyword evidence="3" id="KW-0378">Hydrolase</keyword>
<dbReference type="AlphaFoldDB" id="A0A0E3ZLK7"/>
<dbReference type="EMBL" id="CP007501">
    <property type="protein sequence ID" value="AKD25202.1"/>
    <property type="molecule type" value="Genomic_DNA"/>
</dbReference>
<keyword evidence="5 8" id="KW-0472">Membrane</keyword>
<evidence type="ECO:0000256" key="6">
    <source>
        <dbReference type="PIRSR" id="PIRSR608901-1"/>
    </source>
</evidence>
<organism evidence="9 10">
    <name type="scientific">Polynucleobacter duraquae</name>
    <dbReference type="NCBI Taxonomy" id="1835254"/>
    <lineage>
        <taxon>Bacteria</taxon>
        <taxon>Pseudomonadati</taxon>
        <taxon>Pseudomonadota</taxon>
        <taxon>Betaproteobacteria</taxon>
        <taxon>Burkholderiales</taxon>
        <taxon>Burkholderiaceae</taxon>
        <taxon>Polynucleobacter</taxon>
    </lineage>
</organism>
<keyword evidence="10" id="KW-1185">Reference proteome</keyword>
<keyword evidence="7" id="KW-0862">Zinc</keyword>
<feature type="transmembrane region" description="Helical" evidence="8">
    <location>
        <begin position="49"/>
        <end position="68"/>
    </location>
</feature>
<dbReference type="GO" id="GO:0046872">
    <property type="term" value="F:metal ion binding"/>
    <property type="evidence" value="ECO:0007669"/>
    <property type="project" value="UniProtKB-KW"/>
</dbReference>
<feature type="binding site" evidence="7">
    <location>
        <position position="193"/>
    </location>
    <ligand>
        <name>Zn(2+)</name>
        <dbReference type="ChEBI" id="CHEBI:29105"/>
        <note>catalytic</note>
    </ligand>
</feature>
<dbReference type="KEGG" id="pdq:CL55_00008690"/>
<protein>
    <submittedName>
        <fullName evidence="9">Alkaline phytoceramidase (APHC)</fullName>
    </submittedName>
</protein>
<dbReference type="InterPro" id="IPR008901">
    <property type="entry name" value="ACER"/>
</dbReference>
<feature type="transmembrane region" description="Helical" evidence="8">
    <location>
        <begin position="127"/>
        <end position="148"/>
    </location>
</feature>
<evidence type="ECO:0000256" key="4">
    <source>
        <dbReference type="ARBA" id="ARBA00022989"/>
    </source>
</evidence>
<evidence type="ECO:0000256" key="1">
    <source>
        <dbReference type="ARBA" id="ARBA00004141"/>
    </source>
</evidence>
<feature type="transmembrane region" description="Helical" evidence="8">
    <location>
        <begin position="100"/>
        <end position="121"/>
    </location>
</feature>
<feature type="transmembrane region" description="Helical" evidence="8">
    <location>
        <begin position="74"/>
        <end position="91"/>
    </location>
</feature>
<gene>
    <name evidence="9" type="ORF">CL55_00008690</name>
</gene>
<keyword evidence="4 8" id="KW-1133">Transmembrane helix</keyword>
<comment type="subcellular location">
    <subcellularLocation>
        <location evidence="1">Membrane</location>
        <topology evidence="1">Multi-pass membrane protein</topology>
    </subcellularLocation>
</comment>